<feature type="compositionally biased region" description="Low complexity" evidence="1">
    <location>
        <begin position="499"/>
        <end position="537"/>
    </location>
</feature>
<name>A0A210Q6J1_MIZYE</name>
<sequence>MVDLGEQSPRQLYAAFVPAAIPAAVIQQTIPIHAQINVGGPQVVQRNTATQSTVQTSSAATSTSQASSNAASQTPSTQTSGQSTGTATPSPAPGATPVVTRASTDPYVFLEVGPDNAVTVNSITAHVITSEQEVPNTSGPSTGSTNTAPQGVHVQGHNVTQDLINNIVSSVMHAHTGPRVGPGHVLGVDPNSLRFRRSSFPSSSSATSAQPGSQTTSQSSNSSGTQTSTPASGPSNTSGTQTPNAPTNNSGTQTGMRAPHAAAFVLPGMPGMMPRFPNAGPASVDPFLPCASRHFLRHQARNNNNTPEGQGVNAGGLIGEFLNNLAGEVNPHLQGMGHQTTGRTSASEAATSQTNTSSSSSTSSSTATSSTTSSTGAGSMPFNPFAGLFGAMGGAPPPGINIRMPAGMVGMPGMTGMPGMAGMPGMPAGMPFFPGMASMFGQTGPHPAAGNNQNTTSGSTTSASSTASGRTTTAPTGGPEPVFVQQLRNLLQTGMGSMPASSTSNTGSTPTPQATASTSQGTTQGTGTTQETGATQGTGTVTAQADATAQPVMTDEAFTQLVQGIGSMITQTAVGQPPSQTLAEFLGSLGDGYNMAQGEGFFNDIYSCLSSHLTFPDLVQVFYGNRAPLQNVRVPLQDFLRERVLEGREPTMENITEASHRLVEEMSEEIEACATVAEVKPDIDMVETLNNFFRQQFTATVRMVMLADESNTNFGNQFYERMRLSLAELIVLTRSSLVEGHPALQRIIQSRLNVITRGVNPMIQQWMCNVITQQLNQFLPTITITDADVHSYIVKKDSKKKASKPEKKDEAATAVAMETSPPMVSPGASQVESPEPMETQNNNTGASVAPRPQPATAAATKLPPPKVKKEEPKANSPGAAAGGECWQLEVNPDWVPIINGDIEKQKHQRPQQPFSDTYLQGMPAKRRKIMGQEGQVNFSNAEECVPLSLRRAVAAAGVEPISSLENLTSEASDNNELQHAFDEQVLSSIRDRLDSDSDYKPEQFPNTDRYYHRNNKK</sequence>
<feature type="compositionally biased region" description="Low complexity" evidence="1">
    <location>
        <begin position="344"/>
        <end position="379"/>
    </location>
</feature>
<dbReference type="InterPro" id="IPR048926">
    <property type="entry name" value="Bag6_BAGS"/>
</dbReference>
<dbReference type="GO" id="GO:0031593">
    <property type="term" value="F:polyubiquitin modification-dependent protein binding"/>
    <property type="evidence" value="ECO:0007669"/>
    <property type="project" value="TreeGrafter"/>
</dbReference>
<comment type="caution">
    <text evidence="3">The sequence shown here is derived from an EMBL/GenBank/DDBJ whole genome shotgun (WGS) entry which is preliminary data.</text>
</comment>
<feature type="compositionally biased region" description="Low complexity" evidence="1">
    <location>
        <begin position="198"/>
        <end position="229"/>
    </location>
</feature>
<dbReference type="GO" id="GO:0051787">
    <property type="term" value="F:misfolded protein binding"/>
    <property type="evidence" value="ECO:0007669"/>
    <property type="project" value="TreeGrafter"/>
</dbReference>
<feature type="region of interest" description="Disordered" evidence="1">
    <location>
        <begin position="174"/>
        <end position="256"/>
    </location>
</feature>
<evidence type="ECO:0000313" key="3">
    <source>
        <dbReference type="EMBL" id="OWF44358.1"/>
    </source>
</evidence>
<dbReference type="AlphaFoldDB" id="A0A210Q6J1"/>
<dbReference type="GO" id="GO:0036503">
    <property type="term" value="P:ERAD pathway"/>
    <property type="evidence" value="ECO:0007669"/>
    <property type="project" value="TreeGrafter"/>
</dbReference>
<feature type="compositionally biased region" description="Basic and acidic residues" evidence="1">
    <location>
        <begin position="992"/>
        <end position="1001"/>
    </location>
</feature>
<accession>A0A210Q6J1</accession>
<protein>
    <submittedName>
        <fullName evidence="3">Large proline-rich protein BAG6</fullName>
    </submittedName>
</protein>
<dbReference type="PANTHER" id="PTHR15204:SF0">
    <property type="entry name" value="LARGE PROLINE-RICH PROTEIN BAG6"/>
    <property type="match status" value="1"/>
</dbReference>
<dbReference type="OrthoDB" id="1885901at2759"/>
<evidence type="ECO:0000256" key="1">
    <source>
        <dbReference type="SAM" id="MobiDB-lite"/>
    </source>
</evidence>
<dbReference type="STRING" id="6573.A0A210Q6J1"/>
<gene>
    <name evidence="3" type="ORF">KP79_PYT01716</name>
</gene>
<feature type="region of interest" description="Disordered" evidence="1">
    <location>
        <begin position="129"/>
        <end position="152"/>
    </location>
</feature>
<feature type="compositionally biased region" description="Low complexity" evidence="1">
    <location>
        <begin position="135"/>
        <end position="147"/>
    </location>
</feature>
<feature type="region of interest" description="Disordered" evidence="1">
    <location>
        <begin position="494"/>
        <end position="537"/>
    </location>
</feature>
<feature type="compositionally biased region" description="Polar residues" evidence="1">
    <location>
        <begin position="827"/>
        <end position="846"/>
    </location>
</feature>
<evidence type="ECO:0000313" key="4">
    <source>
        <dbReference type="Proteomes" id="UP000242188"/>
    </source>
</evidence>
<keyword evidence="4" id="KW-1185">Reference proteome</keyword>
<feature type="region of interest" description="Disordered" evidence="1">
    <location>
        <begin position="992"/>
        <end position="1017"/>
    </location>
</feature>
<feature type="region of interest" description="Disordered" evidence="1">
    <location>
        <begin position="441"/>
        <end position="481"/>
    </location>
</feature>
<feature type="region of interest" description="Disordered" evidence="1">
    <location>
        <begin position="795"/>
        <end position="881"/>
    </location>
</feature>
<proteinExistence type="predicted"/>
<feature type="region of interest" description="Disordered" evidence="1">
    <location>
        <begin position="329"/>
        <end position="379"/>
    </location>
</feature>
<feature type="compositionally biased region" description="Polar residues" evidence="1">
    <location>
        <begin position="230"/>
        <end position="255"/>
    </location>
</feature>
<feature type="region of interest" description="Disordered" evidence="1">
    <location>
        <begin position="49"/>
        <end position="99"/>
    </location>
</feature>
<organism evidence="3 4">
    <name type="scientific">Mizuhopecten yessoensis</name>
    <name type="common">Japanese scallop</name>
    <name type="synonym">Patinopecten yessoensis</name>
    <dbReference type="NCBI Taxonomy" id="6573"/>
    <lineage>
        <taxon>Eukaryota</taxon>
        <taxon>Metazoa</taxon>
        <taxon>Spiralia</taxon>
        <taxon>Lophotrochozoa</taxon>
        <taxon>Mollusca</taxon>
        <taxon>Bivalvia</taxon>
        <taxon>Autobranchia</taxon>
        <taxon>Pteriomorphia</taxon>
        <taxon>Pectinida</taxon>
        <taxon>Pectinoidea</taxon>
        <taxon>Pectinidae</taxon>
        <taxon>Mizuhopecten</taxon>
    </lineage>
</organism>
<dbReference type="GO" id="GO:0071818">
    <property type="term" value="C:BAT3 complex"/>
    <property type="evidence" value="ECO:0007669"/>
    <property type="project" value="TreeGrafter"/>
</dbReference>
<dbReference type="Proteomes" id="UP000242188">
    <property type="component" value="Unassembled WGS sequence"/>
</dbReference>
<evidence type="ECO:0000259" key="2">
    <source>
        <dbReference type="Pfam" id="PF20960"/>
    </source>
</evidence>
<feature type="compositionally biased region" description="Low complexity" evidence="1">
    <location>
        <begin position="455"/>
        <end position="477"/>
    </location>
</feature>
<feature type="domain" description="Bag6 BAG-similar" evidence="2">
    <location>
        <begin position="951"/>
        <end position="993"/>
    </location>
</feature>
<dbReference type="EMBL" id="NEDP02004820">
    <property type="protein sequence ID" value="OWF44358.1"/>
    <property type="molecule type" value="Genomic_DNA"/>
</dbReference>
<reference evidence="3 4" key="1">
    <citation type="journal article" date="2017" name="Nat. Ecol. Evol.">
        <title>Scallop genome provides insights into evolution of bilaterian karyotype and development.</title>
        <authorList>
            <person name="Wang S."/>
            <person name="Zhang J."/>
            <person name="Jiao W."/>
            <person name="Li J."/>
            <person name="Xun X."/>
            <person name="Sun Y."/>
            <person name="Guo X."/>
            <person name="Huan P."/>
            <person name="Dong B."/>
            <person name="Zhang L."/>
            <person name="Hu X."/>
            <person name="Sun X."/>
            <person name="Wang J."/>
            <person name="Zhao C."/>
            <person name="Wang Y."/>
            <person name="Wang D."/>
            <person name="Huang X."/>
            <person name="Wang R."/>
            <person name="Lv J."/>
            <person name="Li Y."/>
            <person name="Zhang Z."/>
            <person name="Liu B."/>
            <person name="Lu W."/>
            <person name="Hui Y."/>
            <person name="Liang J."/>
            <person name="Zhou Z."/>
            <person name="Hou R."/>
            <person name="Li X."/>
            <person name="Liu Y."/>
            <person name="Li H."/>
            <person name="Ning X."/>
            <person name="Lin Y."/>
            <person name="Zhao L."/>
            <person name="Xing Q."/>
            <person name="Dou J."/>
            <person name="Li Y."/>
            <person name="Mao J."/>
            <person name="Guo H."/>
            <person name="Dou H."/>
            <person name="Li T."/>
            <person name="Mu C."/>
            <person name="Jiang W."/>
            <person name="Fu Q."/>
            <person name="Fu X."/>
            <person name="Miao Y."/>
            <person name="Liu J."/>
            <person name="Yu Q."/>
            <person name="Li R."/>
            <person name="Liao H."/>
            <person name="Li X."/>
            <person name="Kong Y."/>
            <person name="Jiang Z."/>
            <person name="Chourrout D."/>
            <person name="Li R."/>
            <person name="Bao Z."/>
        </authorList>
    </citation>
    <scope>NUCLEOTIDE SEQUENCE [LARGE SCALE GENOMIC DNA]</scope>
    <source>
        <strain evidence="3 4">PY_sf001</strain>
    </source>
</reference>
<dbReference type="PANTHER" id="PTHR15204">
    <property type="entry name" value="LARGE PROLINE-RICH PROTEIN BAG6"/>
    <property type="match status" value="1"/>
</dbReference>
<dbReference type="Pfam" id="PF20960">
    <property type="entry name" value="Bag6_BAGS"/>
    <property type="match status" value="1"/>
</dbReference>